<dbReference type="EMBL" id="FNTF01000002">
    <property type="protein sequence ID" value="SEC20530.1"/>
    <property type="molecule type" value="Genomic_DNA"/>
</dbReference>
<evidence type="ECO:0000313" key="4">
    <source>
        <dbReference type="EMBL" id="SEC20530.1"/>
    </source>
</evidence>
<proteinExistence type="predicted"/>
<sequence>MSAQHKFRPKHLALAVALTLGCTQISLAQQLSFDAIPSGATPEQLIAAMDAFINDPATDKNTIGKASDGIDRKFGDGDDLVIVSGRGALAGLIDGGGGINFLQLDTASGGTLGESRRFEGLELKRSTWTMNGSGDFNTGVLIRSKATLINNGDIQGGALSQGTLVNNGRIGGSATVQSGGTLNNPGTIEGDVVINEKGAFAGNGVTGSLTVNGKLSVDGLHGAPKVRGDLNLSKTAELTYEVNPDRKSETILVGGTADLGGATLNIVAAPGDYPLLSENTILAASKVEGEFGKVINNLAFLTPKLDYQEKKVDLILLRNDVPIENVATTDNGKEVAQSIEEPTDIPQASSVAVAPNPPASPDTSVQVTTPTTTAEKPSIAATPHTTEQPVTAASPPITDQPVAAATQPPVTNPVATVPKASSPTNAAVVALLSADKQTASIAIEQLAGGQNANLAKATLNSDSPISATMLSAMRQLDSANSYSNSSKRNAPRLAAGSEDNGRVWLQALGHGGTLDRDYDALKHTTHGLVLGADWGIDEEWRIGVMSGKSETRLDSRGLDGDLDSWHLGAYALRQNGPMSLRLGATYSNHDGSTKRRVAFKGFSDRPEGRYDANTQQAFAELGYNLGRANVSIEPFASLGYQRYQRDTYTEKGGAAALKVQGQTQNNLNSTFGLRLAKLNTLDNGMQLTPRFSAGWKHTYGNVYSDTRQRLVTGGKNFSVSGASLDRDSLLVDAGLDLGLSAQHTLGVGLTGEVGTDSRNHGVTGQWRMSF</sequence>
<dbReference type="Gene3D" id="2.40.128.130">
    <property type="entry name" value="Autotransporter beta-domain"/>
    <property type="match status" value="1"/>
</dbReference>
<evidence type="ECO:0000256" key="1">
    <source>
        <dbReference type="SAM" id="MobiDB-lite"/>
    </source>
</evidence>
<keyword evidence="2" id="KW-0732">Signal</keyword>
<feature type="region of interest" description="Disordered" evidence="1">
    <location>
        <begin position="328"/>
        <end position="395"/>
    </location>
</feature>
<feature type="signal peptide" evidence="2">
    <location>
        <begin position="1"/>
        <end position="28"/>
    </location>
</feature>
<protein>
    <submittedName>
        <fullName evidence="4">Outer membrane autotransporter barrel domain-containing protein</fullName>
    </submittedName>
</protein>
<dbReference type="PROSITE" id="PS51208">
    <property type="entry name" value="AUTOTRANSPORTER"/>
    <property type="match status" value="1"/>
</dbReference>
<dbReference type="SMART" id="SM00869">
    <property type="entry name" value="Autotransporter"/>
    <property type="match status" value="1"/>
</dbReference>
<dbReference type="InterPro" id="IPR006315">
    <property type="entry name" value="OM_autotransptr_brl_dom"/>
</dbReference>
<dbReference type="GO" id="GO:0019867">
    <property type="term" value="C:outer membrane"/>
    <property type="evidence" value="ECO:0007669"/>
    <property type="project" value="InterPro"/>
</dbReference>
<name>A0A1H4QLK3_9PSED</name>
<reference evidence="4 5" key="1">
    <citation type="submission" date="2016-10" db="EMBL/GenBank/DDBJ databases">
        <authorList>
            <person name="de Groot N.N."/>
        </authorList>
    </citation>
    <scope>NUCLEOTIDE SEQUENCE [LARGE SCALE GENOMIC DNA]</scope>
    <source>
        <strain evidence="4 5">BS3655</strain>
    </source>
</reference>
<evidence type="ECO:0000259" key="3">
    <source>
        <dbReference type="PROSITE" id="PS51208"/>
    </source>
</evidence>
<dbReference type="PROSITE" id="PS51257">
    <property type="entry name" value="PROKAR_LIPOPROTEIN"/>
    <property type="match status" value="1"/>
</dbReference>
<feature type="compositionally biased region" description="Low complexity" evidence="1">
    <location>
        <begin position="361"/>
        <end position="373"/>
    </location>
</feature>
<feature type="chain" id="PRO_5010223773" evidence="2">
    <location>
        <begin position="29"/>
        <end position="770"/>
    </location>
</feature>
<dbReference type="InterPro" id="IPR036709">
    <property type="entry name" value="Autotransporte_beta_dom_sf"/>
</dbReference>
<dbReference type="AlphaFoldDB" id="A0A1H4QLK3"/>
<evidence type="ECO:0000313" key="5">
    <source>
        <dbReference type="Proteomes" id="UP000183114"/>
    </source>
</evidence>
<dbReference type="RefSeq" id="WP_074872131.1">
    <property type="nucleotide sequence ID" value="NZ_FNTF01000002.1"/>
</dbReference>
<dbReference type="InterPro" id="IPR005546">
    <property type="entry name" value="Autotransporte_beta"/>
</dbReference>
<accession>A0A1H4QLK3</accession>
<dbReference type="NCBIfam" id="TIGR01414">
    <property type="entry name" value="autotrans_barl"/>
    <property type="match status" value="1"/>
</dbReference>
<dbReference type="Proteomes" id="UP000183114">
    <property type="component" value="Unassembled WGS sequence"/>
</dbReference>
<gene>
    <name evidence="4" type="ORF">SAMN04490185_1014</name>
</gene>
<evidence type="ECO:0000256" key="2">
    <source>
        <dbReference type="SAM" id="SignalP"/>
    </source>
</evidence>
<organism evidence="4 5">
    <name type="scientific">Pseudomonas frederiksbergensis</name>
    <dbReference type="NCBI Taxonomy" id="104087"/>
    <lineage>
        <taxon>Bacteria</taxon>
        <taxon>Pseudomonadati</taxon>
        <taxon>Pseudomonadota</taxon>
        <taxon>Gammaproteobacteria</taxon>
        <taxon>Pseudomonadales</taxon>
        <taxon>Pseudomonadaceae</taxon>
        <taxon>Pseudomonas</taxon>
    </lineage>
</organism>
<feature type="domain" description="Autotransporter" evidence="3">
    <location>
        <begin position="496"/>
        <end position="770"/>
    </location>
</feature>
<dbReference type="Pfam" id="PF03797">
    <property type="entry name" value="Autotransporter"/>
    <property type="match status" value="1"/>
</dbReference>
<dbReference type="SUPFAM" id="SSF103515">
    <property type="entry name" value="Autotransporter"/>
    <property type="match status" value="1"/>
</dbReference>